<feature type="compositionally biased region" description="Basic residues" evidence="7">
    <location>
        <begin position="275"/>
        <end position="286"/>
    </location>
</feature>
<dbReference type="InterPro" id="IPR011009">
    <property type="entry name" value="Kinase-like_dom_sf"/>
</dbReference>
<dbReference type="OrthoDB" id="5979581at2759"/>
<evidence type="ECO:0000256" key="4">
    <source>
        <dbReference type="ARBA" id="ARBA00022741"/>
    </source>
</evidence>
<comment type="similarity">
    <text evidence="1">Belongs to the protein kinase superfamily. CAMK Ser/Thr protein kinase family. NIM1 subfamily.</text>
</comment>
<evidence type="ECO:0000256" key="2">
    <source>
        <dbReference type="ARBA" id="ARBA00022527"/>
    </source>
</evidence>
<dbReference type="GO" id="GO:0005524">
    <property type="term" value="F:ATP binding"/>
    <property type="evidence" value="ECO:0007669"/>
    <property type="project" value="UniProtKB-KW"/>
</dbReference>
<evidence type="ECO:0000256" key="1">
    <source>
        <dbReference type="ARBA" id="ARBA00010791"/>
    </source>
</evidence>
<dbReference type="Pfam" id="PF00069">
    <property type="entry name" value="Pkinase"/>
    <property type="match status" value="1"/>
</dbReference>
<protein>
    <recommendedName>
        <fullName evidence="8">Protein kinase domain-containing protein</fullName>
    </recommendedName>
</protein>
<dbReference type="AlphaFoldDB" id="A0A8H3IVT1"/>
<evidence type="ECO:0000256" key="7">
    <source>
        <dbReference type="SAM" id="MobiDB-lite"/>
    </source>
</evidence>
<keyword evidence="5" id="KW-0418">Kinase</keyword>
<dbReference type="GO" id="GO:0004674">
    <property type="term" value="F:protein serine/threonine kinase activity"/>
    <property type="evidence" value="ECO:0007669"/>
    <property type="project" value="UniProtKB-KW"/>
</dbReference>
<evidence type="ECO:0000256" key="5">
    <source>
        <dbReference type="ARBA" id="ARBA00022777"/>
    </source>
</evidence>
<dbReference type="Gene3D" id="1.10.510.10">
    <property type="entry name" value="Transferase(Phosphotransferase) domain 1"/>
    <property type="match status" value="1"/>
</dbReference>
<dbReference type="SMART" id="SM00220">
    <property type="entry name" value="S_TKc"/>
    <property type="match status" value="1"/>
</dbReference>
<keyword evidence="4" id="KW-0547">Nucleotide-binding</keyword>
<feature type="region of interest" description="Disordered" evidence="7">
    <location>
        <begin position="250"/>
        <end position="321"/>
    </location>
</feature>
<dbReference type="SUPFAM" id="SSF56112">
    <property type="entry name" value="Protein kinase-like (PK-like)"/>
    <property type="match status" value="1"/>
</dbReference>
<feature type="domain" description="Protein kinase" evidence="8">
    <location>
        <begin position="1"/>
        <end position="235"/>
    </location>
</feature>
<dbReference type="GO" id="GO:0005737">
    <property type="term" value="C:cytoplasm"/>
    <property type="evidence" value="ECO:0007669"/>
    <property type="project" value="TreeGrafter"/>
</dbReference>
<reference evidence="9" key="1">
    <citation type="submission" date="2021-03" db="EMBL/GenBank/DDBJ databases">
        <authorList>
            <person name="Tagirdzhanova G."/>
        </authorList>
    </citation>
    <scope>NUCLEOTIDE SEQUENCE</scope>
</reference>
<dbReference type="InterPro" id="IPR000719">
    <property type="entry name" value="Prot_kinase_dom"/>
</dbReference>
<organism evidence="9 10">
    <name type="scientific">Imshaugia aleurites</name>
    <dbReference type="NCBI Taxonomy" id="172621"/>
    <lineage>
        <taxon>Eukaryota</taxon>
        <taxon>Fungi</taxon>
        <taxon>Dikarya</taxon>
        <taxon>Ascomycota</taxon>
        <taxon>Pezizomycotina</taxon>
        <taxon>Lecanoromycetes</taxon>
        <taxon>OSLEUM clade</taxon>
        <taxon>Lecanoromycetidae</taxon>
        <taxon>Lecanorales</taxon>
        <taxon>Lecanorineae</taxon>
        <taxon>Parmeliaceae</taxon>
        <taxon>Imshaugia</taxon>
    </lineage>
</organism>
<dbReference type="EMBL" id="CAJPDT010000051">
    <property type="protein sequence ID" value="CAF9928809.1"/>
    <property type="molecule type" value="Genomic_DNA"/>
</dbReference>
<dbReference type="PANTHER" id="PTHR24346">
    <property type="entry name" value="MAP/MICROTUBULE AFFINITY-REGULATING KINASE"/>
    <property type="match status" value="1"/>
</dbReference>
<keyword evidence="6" id="KW-0067">ATP-binding</keyword>
<name>A0A8H3IVT1_9LECA</name>
<evidence type="ECO:0000259" key="8">
    <source>
        <dbReference type="PROSITE" id="PS50011"/>
    </source>
</evidence>
<keyword evidence="3" id="KW-0808">Transferase</keyword>
<keyword evidence="10" id="KW-1185">Reference proteome</keyword>
<evidence type="ECO:0000313" key="10">
    <source>
        <dbReference type="Proteomes" id="UP000664534"/>
    </source>
</evidence>
<dbReference type="PANTHER" id="PTHR24346:SF82">
    <property type="entry name" value="KP78A-RELATED"/>
    <property type="match status" value="1"/>
</dbReference>
<evidence type="ECO:0000256" key="3">
    <source>
        <dbReference type="ARBA" id="ARBA00022679"/>
    </source>
</evidence>
<feature type="compositionally biased region" description="Basic and acidic residues" evidence="7">
    <location>
        <begin position="263"/>
        <end position="274"/>
    </location>
</feature>
<evidence type="ECO:0000256" key="6">
    <source>
        <dbReference type="ARBA" id="ARBA00022840"/>
    </source>
</evidence>
<evidence type="ECO:0000313" key="9">
    <source>
        <dbReference type="EMBL" id="CAF9928809.1"/>
    </source>
</evidence>
<comment type="caution">
    <text evidence="9">The sequence shown here is derived from an EMBL/GenBank/DDBJ whole genome shotgun (WGS) entry which is preliminary data.</text>
</comment>
<dbReference type="GO" id="GO:0035556">
    <property type="term" value="P:intracellular signal transduction"/>
    <property type="evidence" value="ECO:0007669"/>
    <property type="project" value="TreeGrafter"/>
</dbReference>
<sequence length="337" mass="36901">MAFLEGIPKQPTYSPMRPTVTLPQTRLDPSAHRDPGFLLEVLPKLEDYRRGAFILRPHQVFRYPEGLAIVMPYFEDGELSSLARYAPSGKTWPLPLSDARSISGQILSGIGSLDPLEIVICDHGLAQKASRATTRVSSGLWTAPECRLSEAGHGAPVDVYSMGVILLWLLGVYAEDGEYANEREYDKLFGDTIRRAINSSNSSEKTVALSIGQRMAAYSPTKRPTIQQCWESDFFDIWEPPPVKQVMDQTAAAESTGVNGGLKAEKEGSEESIHKKQTPHTNKHLQVRSTSVLAPSSKGSAGLGVQQPARVQKSRSKVPISDKLLDALSRTSLTKDA</sequence>
<gene>
    <name evidence="9" type="ORF">IMSHALPRED_007743</name>
</gene>
<keyword evidence="2" id="KW-0723">Serine/threonine-protein kinase</keyword>
<dbReference type="Proteomes" id="UP000664534">
    <property type="component" value="Unassembled WGS sequence"/>
</dbReference>
<dbReference type="PROSITE" id="PS50011">
    <property type="entry name" value="PROTEIN_KINASE_DOM"/>
    <property type="match status" value="1"/>
</dbReference>
<accession>A0A8H3IVT1</accession>
<proteinExistence type="inferred from homology"/>
<feature type="compositionally biased region" description="Polar residues" evidence="7">
    <location>
        <begin position="287"/>
        <end position="299"/>
    </location>
</feature>